<evidence type="ECO:0000313" key="4">
    <source>
        <dbReference type="EMBL" id="WGW11543.1"/>
    </source>
</evidence>
<dbReference type="InterPro" id="IPR005674">
    <property type="entry name" value="CocE/Ser_esterase"/>
</dbReference>
<protein>
    <submittedName>
        <fullName evidence="4">CocE/NonD family hydrolase</fullName>
    </submittedName>
</protein>
<dbReference type="Gene3D" id="3.40.50.1820">
    <property type="entry name" value="alpha/beta hydrolase"/>
    <property type="match status" value="1"/>
</dbReference>
<dbReference type="GO" id="GO:0016787">
    <property type="term" value="F:hydrolase activity"/>
    <property type="evidence" value="ECO:0007669"/>
    <property type="project" value="UniProtKB-KW"/>
</dbReference>
<dbReference type="Gene3D" id="1.10.3020.10">
    <property type="entry name" value="alpha-amino acid ester hydrolase ( Helical cap domain)"/>
    <property type="match status" value="1"/>
</dbReference>
<feature type="domain" description="Xaa-Pro dipeptidyl-peptidase C-terminal" evidence="3">
    <location>
        <begin position="302"/>
        <end position="526"/>
    </location>
</feature>
<dbReference type="InterPro" id="IPR050585">
    <property type="entry name" value="Xaa-Pro_dipeptidyl-ppase/CocE"/>
</dbReference>
<name>A0ABY8QRB9_9MICO</name>
<evidence type="ECO:0000256" key="1">
    <source>
        <dbReference type="ARBA" id="ARBA00022801"/>
    </source>
</evidence>
<dbReference type="PANTHER" id="PTHR43056">
    <property type="entry name" value="PEPTIDASE S9 PROLYL OLIGOPEPTIDASE"/>
    <property type="match status" value="1"/>
</dbReference>
<evidence type="ECO:0000256" key="2">
    <source>
        <dbReference type="SAM" id="MobiDB-lite"/>
    </source>
</evidence>
<dbReference type="NCBIfam" id="TIGR00976">
    <property type="entry name" value="CocE_NonD"/>
    <property type="match status" value="1"/>
</dbReference>
<dbReference type="InterPro" id="IPR008979">
    <property type="entry name" value="Galactose-bd-like_sf"/>
</dbReference>
<reference evidence="4 5" key="1">
    <citation type="submission" date="2023-05" db="EMBL/GenBank/DDBJ databases">
        <title>Lithophilousrod everest ZFBP1038 complete genpme.</title>
        <authorList>
            <person name="Tian M."/>
        </authorList>
    </citation>
    <scope>NUCLEOTIDE SEQUENCE [LARGE SCALE GENOMIC DNA]</scope>
    <source>
        <strain evidence="4 5">ZFBP1038</strain>
    </source>
</reference>
<feature type="region of interest" description="Disordered" evidence="2">
    <location>
        <begin position="538"/>
        <end position="561"/>
    </location>
</feature>
<dbReference type="Gene3D" id="2.60.120.260">
    <property type="entry name" value="Galactose-binding domain-like"/>
    <property type="match status" value="1"/>
</dbReference>
<dbReference type="Proteomes" id="UP001209083">
    <property type="component" value="Chromosome"/>
</dbReference>
<sequence length="696" mass="77443">MSTFSAESSHARSNPVAEPRAIRVLRHVWIPLSDGTRLSARIWLPQDAEEHPVPAVLEYIPYRKNDMTAGRDNTIHPVFAQAGYAAIRVDMRGCGDSDGTMADEYAQSELDDGLEILSWIAGQSWSDGGVGIIGKSWGGFNGLQIAALRPPELRAIITICSTDDRYADDVHFNGGVIIGSEMLSWASTMFAYNARPADPRIVGESWREQWHRRMNEPPYIDTWLQHQRRDDYWKHASVCEDYSAIEVPVLAVGGLYDEYRTTLFRLLDNLNAPTQALLGPWAHNYPHQGNPGPAIDFLPEAVRWWDRWMKGIDNGVAEQPRLRAFIPNSARPGKDIAERPGRWIAEQQWPSNNIADARFSLSEATRNGSPTMSSTESIGSAAGSWLQFGEVAGQQTDQREDDAESFTATWPELESPLEFVGTPAVNLTLRSDTPRGLVAVRLCDVGPDGTSRLVTAGMFNLTHAESHEHPEPLEPGSRFAVRIPLLASGHRFLEGHRVRVSISASYWPWAWPTPEETKVTLDLAVDDGLLLPVRQNSDDSYTQDEFRAPTPPPPNPIQVDGVPMTRTLATNLVTGETDLVLNNEARQHDSQDGLVYYTWDQDRYLRTAGDPLSAVAECRRVEHFSRPAVPGAPTPNAPSEISQAEASAGWDAKLCTFSRMTGDKDFFFITNELVAYEGDQQVFSRSWSTTIPRDLN</sequence>
<keyword evidence="1 4" id="KW-0378">Hydrolase</keyword>
<dbReference type="SUPFAM" id="SSF53474">
    <property type="entry name" value="alpha/beta-Hydrolases"/>
    <property type="match status" value="1"/>
</dbReference>
<dbReference type="InterPro" id="IPR029058">
    <property type="entry name" value="AB_hydrolase_fold"/>
</dbReference>
<dbReference type="SMART" id="SM00939">
    <property type="entry name" value="PepX_C"/>
    <property type="match status" value="1"/>
</dbReference>
<proteinExistence type="predicted"/>
<dbReference type="Pfam" id="PF08530">
    <property type="entry name" value="PepX_C"/>
    <property type="match status" value="1"/>
</dbReference>
<evidence type="ECO:0000259" key="3">
    <source>
        <dbReference type="SMART" id="SM00939"/>
    </source>
</evidence>
<evidence type="ECO:0000313" key="5">
    <source>
        <dbReference type="Proteomes" id="UP001209083"/>
    </source>
</evidence>
<organism evidence="4 5">
    <name type="scientific">Saxibacter everestensis</name>
    <dbReference type="NCBI Taxonomy" id="2909229"/>
    <lineage>
        <taxon>Bacteria</taxon>
        <taxon>Bacillati</taxon>
        <taxon>Actinomycetota</taxon>
        <taxon>Actinomycetes</taxon>
        <taxon>Micrococcales</taxon>
        <taxon>Brevibacteriaceae</taxon>
        <taxon>Saxibacter</taxon>
    </lineage>
</organism>
<dbReference type="InterPro" id="IPR000383">
    <property type="entry name" value="Xaa-Pro-like_dom"/>
</dbReference>
<dbReference type="Pfam" id="PF02129">
    <property type="entry name" value="Peptidase_S15"/>
    <property type="match status" value="1"/>
</dbReference>
<dbReference type="SUPFAM" id="SSF49785">
    <property type="entry name" value="Galactose-binding domain-like"/>
    <property type="match status" value="1"/>
</dbReference>
<dbReference type="RefSeq" id="WP_349638333.1">
    <property type="nucleotide sequence ID" value="NZ_CP090958.1"/>
</dbReference>
<dbReference type="PANTHER" id="PTHR43056:SF10">
    <property type="entry name" value="COCE_NOND FAMILY, PUTATIVE (AFU_ORTHOLOGUE AFUA_7G00600)-RELATED"/>
    <property type="match status" value="1"/>
</dbReference>
<dbReference type="InterPro" id="IPR013736">
    <property type="entry name" value="Xaa-Pro_dipept_C"/>
</dbReference>
<gene>
    <name evidence="4" type="ORF">LWF01_15835</name>
</gene>
<dbReference type="EMBL" id="CP090958">
    <property type="protein sequence ID" value="WGW11543.1"/>
    <property type="molecule type" value="Genomic_DNA"/>
</dbReference>
<accession>A0ABY8QRB9</accession>
<keyword evidence="5" id="KW-1185">Reference proteome</keyword>